<feature type="compositionally biased region" description="Low complexity" evidence="6">
    <location>
        <begin position="16"/>
        <end position="27"/>
    </location>
</feature>
<organism evidence="8 9">
    <name type="scientific">Streptomyces cinereoruber</name>
    <dbReference type="NCBI Taxonomy" id="67260"/>
    <lineage>
        <taxon>Bacteria</taxon>
        <taxon>Bacillati</taxon>
        <taxon>Actinomycetota</taxon>
        <taxon>Actinomycetes</taxon>
        <taxon>Kitasatosporales</taxon>
        <taxon>Streptomycetaceae</taxon>
        <taxon>Streptomyces</taxon>
    </lineage>
</organism>
<feature type="transmembrane region" description="Helical" evidence="7">
    <location>
        <begin position="230"/>
        <end position="252"/>
    </location>
</feature>
<keyword evidence="2" id="KW-1003">Cell membrane</keyword>
<keyword evidence="3 7" id="KW-0812">Transmembrane</keyword>
<dbReference type="Pfam" id="PF03706">
    <property type="entry name" value="LPG_synthase_TM"/>
    <property type="match status" value="1"/>
</dbReference>
<protein>
    <submittedName>
        <fullName evidence="8">Uncharacterized protein</fullName>
    </submittedName>
</protein>
<dbReference type="EMBL" id="CP023693">
    <property type="protein sequence ID" value="QEV36991.1"/>
    <property type="molecule type" value="Genomic_DNA"/>
</dbReference>
<feature type="transmembrane region" description="Helical" evidence="7">
    <location>
        <begin position="150"/>
        <end position="170"/>
    </location>
</feature>
<evidence type="ECO:0000256" key="5">
    <source>
        <dbReference type="ARBA" id="ARBA00023136"/>
    </source>
</evidence>
<accession>A0ABX6BSD4</accession>
<evidence type="ECO:0000256" key="2">
    <source>
        <dbReference type="ARBA" id="ARBA00022475"/>
    </source>
</evidence>
<evidence type="ECO:0000256" key="3">
    <source>
        <dbReference type="ARBA" id="ARBA00022692"/>
    </source>
</evidence>
<feature type="transmembrane region" description="Helical" evidence="7">
    <location>
        <begin position="258"/>
        <end position="280"/>
    </location>
</feature>
<evidence type="ECO:0000313" key="8">
    <source>
        <dbReference type="EMBL" id="QEV36991.1"/>
    </source>
</evidence>
<dbReference type="InterPro" id="IPR022791">
    <property type="entry name" value="L-PG_synthase/AglD"/>
</dbReference>
<keyword evidence="4 7" id="KW-1133">Transmembrane helix</keyword>
<feature type="transmembrane region" description="Helical" evidence="7">
    <location>
        <begin position="182"/>
        <end position="209"/>
    </location>
</feature>
<evidence type="ECO:0000313" key="9">
    <source>
        <dbReference type="Proteomes" id="UP000326029"/>
    </source>
</evidence>
<feature type="compositionally biased region" description="Basic and acidic residues" evidence="6">
    <location>
        <begin position="1"/>
        <end position="15"/>
    </location>
</feature>
<evidence type="ECO:0000256" key="6">
    <source>
        <dbReference type="SAM" id="MobiDB-lite"/>
    </source>
</evidence>
<reference evidence="8 9" key="1">
    <citation type="submission" date="2017-09" db="EMBL/GenBank/DDBJ databases">
        <authorList>
            <person name="Lee N."/>
            <person name="Cho B.-K."/>
        </authorList>
    </citation>
    <scope>NUCLEOTIDE SEQUENCE [LARGE SCALE GENOMIC DNA]</scope>
    <source>
        <strain evidence="8 9">ATCC 19740</strain>
    </source>
</reference>
<name>A0ABX6BSD4_9ACTN</name>
<feature type="region of interest" description="Disordered" evidence="6">
    <location>
        <begin position="1"/>
        <end position="37"/>
    </location>
</feature>
<gene>
    <name evidence="8" type="ORF">CP977_23155</name>
</gene>
<keyword evidence="9" id="KW-1185">Reference proteome</keyword>
<evidence type="ECO:0000256" key="7">
    <source>
        <dbReference type="SAM" id="Phobius"/>
    </source>
</evidence>
<feature type="transmembrane region" description="Helical" evidence="7">
    <location>
        <begin position="43"/>
        <end position="61"/>
    </location>
</feature>
<feature type="compositionally biased region" description="Pro residues" evidence="6">
    <location>
        <begin position="28"/>
        <end position="37"/>
    </location>
</feature>
<keyword evidence="5 7" id="KW-0472">Membrane</keyword>
<evidence type="ECO:0000256" key="4">
    <source>
        <dbReference type="ARBA" id="ARBA00022989"/>
    </source>
</evidence>
<dbReference type="Proteomes" id="UP000326029">
    <property type="component" value="Chromosome"/>
</dbReference>
<feature type="transmembrane region" description="Helical" evidence="7">
    <location>
        <begin position="77"/>
        <end position="97"/>
    </location>
</feature>
<sequence>MDRAADRRVAVRPDRPVAVTTTAAPAPESAPAPPPRRGPLRRALPVLFPVAIVTGVGFALYDRAGELAGLVLRPASVPYLLVALAANALAVLLSMATWRTLLSDLGPGVPGRTATRIYFTSYLGKYVPGAVWGVLAQLRMGGAAGVPAPVVLAVFLLNLIVAVLTGLAVGPLAAPWTLGTEAWWLLLPGAVTLAWAVRPGLLHHLAAFAARLARRPSPATRASDRGMRRALASATASWAVSGLHLWALAVMLGAPPLTALPVCVGGFALATAAASLVVVLPDGWGAREGLLLLSLTAVLPWQEATAVAVASRLVCTLSEVLVGGAALLLTLPRRSAPSPA</sequence>
<comment type="subcellular location">
    <subcellularLocation>
        <location evidence="1">Cell membrane</location>
        <topology evidence="1">Multi-pass membrane protein</topology>
    </subcellularLocation>
</comment>
<proteinExistence type="predicted"/>
<evidence type="ECO:0000256" key="1">
    <source>
        <dbReference type="ARBA" id="ARBA00004651"/>
    </source>
</evidence>